<dbReference type="InterPro" id="IPR020023">
    <property type="entry name" value="PseG"/>
</dbReference>
<evidence type="ECO:0000259" key="1">
    <source>
        <dbReference type="Pfam" id="PF04101"/>
    </source>
</evidence>
<accession>A0ABZ3DZ80</accession>
<dbReference type="NCBIfam" id="TIGR03590">
    <property type="entry name" value="PseG"/>
    <property type="match status" value="1"/>
</dbReference>
<evidence type="ECO:0000313" key="2">
    <source>
        <dbReference type="EMBL" id="XAF52704.1"/>
    </source>
</evidence>
<dbReference type="PANTHER" id="PTHR21015">
    <property type="entry name" value="UDP-N-ACETYLGLUCOSAMINE--N-ACETYLMURAMYL-(PENTAPEPTIDE) PYROPHOSPHORYL-UNDECAPRENOL N-ACETYLGLUCOSAMINE TRANSFERASE 1"/>
    <property type="match status" value="1"/>
</dbReference>
<dbReference type="RefSeq" id="WP_342630751.1">
    <property type="nucleotide sequence ID" value="NZ_CP152380.1"/>
</dbReference>
<protein>
    <submittedName>
        <fullName evidence="2">UDP-2,4-diacetamido-2,4, 6-trideoxy-beta-L-altropyranose hydrolase</fullName>
        <ecNumber evidence="2">3.6.1.57</ecNumber>
    </submittedName>
</protein>
<proteinExistence type="predicted"/>
<gene>
    <name evidence="2" type="primary">pseG</name>
    <name evidence="2" type="ORF">AAGT77_12355</name>
</gene>
<organism evidence="2 3">
    <name type="scientific">Marinobacter alkaliphilus</name>
    <dbReference type="NCBI Taxonomy" id="254719"/>
    <lineage>
        <taxon>Bacteria</taxon>
        <taxon>Pseudomonadati</taxon>
        <taxon>Pseudomonadota</taxon>
        <taxon>Gammaproteobacteria</taxon>
        <taxon>Pseudomonadales</taxon>
        <taxon>Marinobacteraceae</taxon>
        <taxon>Marinobacter</taxon>
    </lineage>
</organism>
<dbReference type="EC" id="3.6.1.57" evidence="2"/>
<sequence>MDVLVAFRADASVQIGTGHVMRCLTLADELARLGHHCLFVCRDHEGHLGDLIQRRGFELCMLSDGAGLRSESGGSASSPYSDWLGVTWEKDSQETQEALSGRCATWIVVDHYALDARWEREIAEHLGQIMVIDDLADREHDCAVLLDQNLGRAHTDYDGRVPPHTLRLIGPHYSLLRPEFREFREEFLKRRQAMQCRRILISLGGVDRTNVTGRVLSALETSSLASSTKLDIVMGSSAPALEEIRSQAANSRFDATVNVNVTNMAQRMGLADLSIGAAGSTSWERCCLGLPSIMVILAENQRLIGEALANAECALLIDESEIPEALPPMLDKLLETEGALERFASNAASVCDGNGASRVAAIMTGSDLH</sequence>
<dbReference type="Gene3D" id="3.40.50.11190">
    <property type="match status" value="1"/>
</dbReference>
<dbReference type="Gene3D" id="3.40.50.2000">
    <property type="entry name" value="Glycogen Phosphorylase B"/>
    <property type="match status" value="1"/>
</dbReference>
<keyword evidence="3" id="KW-1185">Reference proteome</keyword>
<dbReference type="InterPro" id="IPR007235">
    <property type="entry name" value="Glyco_trans_28_C"/>
</dbReference>
<evidence type="ECO:0000313" key="3">
    <source>
        <dbReference type="Proteomes" id="UP001445268"/>
    </source>
</evidence>
<dbReference type="GO" id="GO:0016787">
    <property type="term" value="F:hydrolase activity"/>
    <property type="evidence" value="ECO:0007669"/>
    <property type="project" value="UniProtKB-KW"/>
</dbReference>
<dbReference type="Pfam" id="PF04101">
    <property type="entry name" value="Glyco_tran_28_C"/>
    <property type="match status" value="1"/>
</dbReference>
<name>A0ABZ3DZ80_9GAMM</name>
<dbReference type="Proteomes" id="UP001445268">
    <property type="component" value="Chromosome"/>
</dbReference>
<reference evidence="2 3" key="1">
    <citation type="submission" date="2024-04" db="EMBL/GenBank/DDBJ databases">
        <title>Marinobacter sp. SBY-1.</title>
        <authorList>
            <person name="Pan C."/>
        </authorList>
    </citation>
    <scope>NUCLEOTIDE SEQUENCE [LARGE SCALE GENOMIC DNA]</scope>
    <source>
        <strain evidence="2 3">SBY-1</strain>
    </source>
</reference>
<dbReference type="SUPFAM" id="SSF53756">
    <property type="entry name" value="UDP-Glycosyltransferase/glycogen phosphorylase"/>
    <property type="match status" value="2"/>
</dbReference>
<dbReference type="EMBL" id="CP152380">
    <property type="protein sequence ID" value="XAF52704.1"/>
    <property type="molecule type" value="Genomic_DNA"/>
</dbReference>
<feature type="domain" description="Glycosyl transferase family 28 C-terminal" evidence="1">
    <location>
        <begin position="225"/>
        <end position="346"/>
    </location>
</feature>
<keyword evidence="2" id="KW-0378">Hydrolase</keyword>
<dbReference type="PANTHER" id="PTHR21015:SF22">
    <property type="entry name" value="GLYCOSYLTRANSFERASE"/>
    <property type="match status" value="1"/>
</dbReference>